<feature type="domain" description="Thyroglobulin type-1" evidence="7">
    <location>
        <begin position="22"/>
        <end position="96"/>
    </location>
</feature>
<evidence type="ECO:0000256" key="6">
    <source>
        <dbReference type="SAM" id="SignalP"/>
    </source>
</evidence>
<dbReference type="AlphaFoldDB" id="A0A8T0EFY6"/>
<dbReference type="SUPFAM" id="SSF57610">
    <property type="entry name" value="Thyroglobulin type-1 domain"/>
    <property type="match status" value="2"/>
</dbReference>
<feature type="signal peptide" evidence="6">
    <location>
        <begin position="1"/>
        <end position="21"/>
    </location>
</feature>
<comment type="subcellular location">
    <subcellularLocation>
        <location evidence="1">Secreted</location>
    </subcellularLocation>
</comment>
<dbReference type="SMART" id="SM00211">
    <property type="entry name" value="TY"/>
    <property type="match status" value="2"/>
</dbReference>
<keyword evidence="2" id="KW-0964">Secreted</keyword>
<dbReference type="EMBL" id="JABXBU010002228">
    <property type="protein sequence ID" value="KAF8771851.1"/>
    <property type="molecule type" value="Genomic_DNA"/>
</dbReference>
<evidence type="ECO:0000256" key="5">
    <source>
        <dbReference type="PROSITE-ProRule" id="PRU00500"/>
    </source>
</evidence>
<dbReference type="PROSITE" id="PS51162">
    <property type="entry name" value="THYROGLOBULIN_1_2"/>
    <property type="match status" value="1"/>
</dbReference>
<protein>
    <submittedName>
        <fullName evidence="8">Saxiphilin like protein</fullName>
    </submittedName>
</protein>
<dbReference type="PANTHER" id="PTHR12352:SF3">
    <property type="entry name" value="NIDOGEN-2"/>
    <property type="match status" value="1"/>
</dbReference>
<feature type="chain" id="PRO_5035784115" evidence="6">
    <location>
        <begin position="22"/>
        <end position="135"/>
    </location>
</feature>
<evidence type="ECO:0000259" key="7">
    <source>
        <dbReference type="PROSITE" id="PS51162"/>
    </source>
</evidence>
<evidence type="ECO:0000256" key="3">
    <source>
        <dbReference type="ARBA" id="ARBA00022737"/>
    </source>
</evidence>
<gene>
    <name evidence="8" type="ORF">HNY73_019220</name>
</gene>
<dbReference type="GO" id="GO:0005615">
    <property type="term" value="C:extracellular space"/>
    <property type="evidence" value="ECO:0007669"/>
    <property type="project" value="TreeGrafter"/>
</dbReference>
<dbReference type="Gene3D" id="4.10.800.10">
    <property type="entry name" value="Thyroglobulin type-1"/>
    <property type="match status" value="2"/>
</dbReference>
<organism evidence="8 9">
    <name type="scientific">Argiope bruennichi</name>
    <name type="common">Wasp spider</name>
    <name type="synonym">Aranea bruennichi</name>
    <dbReference type="NCBI Taxonomy" id="94029"/>
    <lineage>
        <taxon>Eukaryota</taxon>
        <taxon>Metazoa</taxon>
        <taxon>Ecdysozoa</taxon>
        <taxon>Arthropoda</taxon>
        <taxon>Chelicerata</taxon>
        <taxon>Arachnida</taxon>
        <taxon>Araneae</taxon>
        <taxon>Araneomorphae</taxon>
        <taxon>Entelegynae</taxon>
        <taxon>Araneoidea</taxon>
        <taxon>Araneidae</taxon>
        <taxon>Argiope</taxon>
    </lineage>
</organism>
<evidence type="ECO:0000313" key="9">
    <source>
        <dbReference type="Proteomes" id="UP000807504"/>
    </source>
</evidence>
<evidence type="ECO:0000256" key="1">
    <source>
        <dbReference type="ARBA" id="ARBA00004613"/>
    </source>
</evidence>
<reference evidence="8" key="2">
    <citation type="submission" date="2020-06" db="EMBL/GenBank/DDBJ databases">
        <authorList>
            <person name="Sheffer M."/>
        </authorList>
    </citation>
    <scope>NUCLEOTIDE SEQUENCE</scope>
</reference>
<keyword evidence="4 5" id="KW-1015">Disulfide bond</keyword>
<name>A0A8T0EFY6_ARGBR</name>
<accession>A0A8T0EFY6</accession>
<dbReference type="PANTHER" id="PTHR12352">
    <property type="entry name" value="SECRETED MODULAR CALCIUM-BINDING PROTEIN"/>
    <property type="match status" value="1"/>
</dbReference>
<dbReference type="InterPro" id="IPR000716">
    <property type="entry name" value="Thyroglobulin_1"/>
</dbReference>
<comment type="caution">
    <text evidence="5">Lacks conserved residue(s) required for the propagation of feature annotation.</text>
</comment>
<keyword evidence="6" id="KW-0732">Signal</keyword>
<evidence type="ECO:0000256" key="4">
    <source>
        <dbReference type="ARBA" id="ARBA00023157"/>
    </source>
</evidence>
<reference evidence="8" key="1">
    <citation type="journal article" date="2020" name="bioRxiv">
        <title>Chromosome-level reference genome of the European wasp spider Argiope bruennichi: a resource for studies on range expansion and evolutionary adaptation.</title>
        <authorList>
            <person name="Sheffer M.M."/>
            <person name="Hoppe A."/>
            <person name="Krehenwinkel H."/>
            <person name="Uhl G."/>
            <person name="Kuss A.W."/>
            <person name="Jensen L."/>
            <person name="Jensen C."/>
            <person name="Gillespie R.G."/>
            <person name="Hoff K.J."/>
            <person name="Prost S."/>
        </authorList>
    </citation>
    <scope>NUCLEOTIDE SEQUENCE</scope>
</reference>
<dbReference type="InterPro" id="IPR051950">
    <property type="entry name" value="Dev_reg/Prot_inhib"/>
</dbReference>
<evidence type="ECO:0000313" key="8">
    <source>
        <dbReference type="EMBL" id="KAF8771851.1"/>
    </source>
</evidence>
<dbReference type="Proteomes" id="UP000807504">
    <property type="component" value="Unassembled WGS sequence"/>
</dbReference>
<dbReference type="InterPro" id="IPR036857">
    <property type="entry name" value="Thyroglobulin_1_sf"/>
</dbReference>
<dbReference type="CDD" id="cd00191">
    <property type="entry name" value="TY"/>
    <property type="match status" value="2"/>
</dbReference>
<proteinExistence type="predicted"/>
<keyword evidence="9" id="KW-1185">Reference proteome</keyword>
<keyword evidence="3" id="KW-0677">Repeat</keyword>
<dbReference type="Pfam" id="PF00086">
    <property type="entry name" value="Thyroglobulin_1"/>
    <property type="match status" value="2"/>
</dbReference>
<comment type="caution">
    <text evidence="8">The sequence shown here is derived from an EMBL/GenBank/DDBJ whole genome shotgun (WGS) entry which is preliminary data.</text>
</comment>
<feature type="disulfide bond" evidence="5">
    <location>
        <begin position="59"/>
        <end position="66"/>
    </location>
</feature>
<dbReference type="PROSITE" id="PS00484">
    <property type="entry name" value="THYROGLOBULIN_1_1"/>
    <property type="match status" value="2"/>
</dbReference>
<sequence>MLRQLLFITLTLVVIAQIVQGDSDCENQRNKVLGDLKKGMFGEFIPSCDADGNYKKAQCNAYTGYCFCVDPMTGKQIGEKTMGEAKYDIGCFEPRCDEVGNYVKRQCWSTKDQCWCANAVDGSQVKKAEKSEDLH</sequence>
<evidence type="ECO:0000256" key="2">
    <source>
        <dbReference type="ARBA" id="ARBA00022525"/>
    </source>
</evidence>